<proteinExistence type="inferred from homology"/>
<dbReference type="Proteomes" id="UP000886785">
    <property type="component" value="Unassembled WGS sequence"/>
</dbReference>
<evidence type="ECO:0000313" key="12">
    <source>
        <dbReference type="Proteomes" id="UP000886785"/>
    </source>
</evidence>
<dbReference type="InterPro" id="IPR017853">
    <property type="entry name" value="GH"/>
</dbReference>
<dbReference type="EC" id="2.4.1.25" evidence="3 10"/>
<evidence type="ECO:0000256" key="7">
    <source>
        <dbReference type="ARBA" id="ARBA00023277"/>
    </source>
</evidence>
<organism evidence="11 12">
    <name type="scientific">Candidatus Gallacutalibacter pullicola</name>
    <dbReference type="NCBI Taxonomy" id="2840830"/>
    <lineage>
        <taxon>Bacteria</taxon>
        <taxon>Bacillati</taxon>
        <taxon>Bacillota</taxon>
        <taxon>Clostridia</taxon>
        <taxon>Eubacteriales</taxon>
        <taxon>Candidatus Gallacutalibacter</taxon>
    </lineage>
</organism>
<protein>
    <recommendedName>
        <fullName evidence="4 10">4-alpha-glucanotransferase</fullName>
        <ecNumber evidence="3 10">2.4.1.25</ecNumber>
    </recommendedName>
    <alternativeName>
        <fullName evidence="8 10">Amylomaltase</fullName>
    </alternativeName>
    <alternativeName>
        <fullName evidence="9 10">Disproportionating enzyme</fullName>
    </alternativeName>
</protein>
<evidence type="ECO:0000256" key="9">
    <source>
        <dbReference type="ARBA" id="ARBA00031501"/>
    </source>
</evidence>
<evidence type="ECO:0000256" key="6">
    <source>
        <dbReference type="ARBA" id="ARBA00022679"/>
    </source>
</evidence>
<comment type="catalytic activity">
    <reaction evidence="1 10">
        <text>Transfers a segment of a (1-&gt;4)-alpha-D-glucan to a new position in an acceptor, which may be glucose or a (1-&gt;4)-alpha-D-glucan.</text>
        <dbReference type="EC" id="2.4.1.25"/>
    </reaction>
</comment>
<evidence type="ECO:0000256" key="2">
    <source>
        <dbReference type="ARBA" id="ARBA00005684"/>
    </source>
</evidence>
<dbReference type="SUPFAM" id="SSF51445">
    <property type="entry name" value="(Trans)glycosidases"/>
    <property type="match status" value="1"/>
</dbReference>
<dbReference type="Pfam" id="PF02446">
    <property type="entry name" value="Glyco_hydro_77"/>
    <property type="match status" value="1"/>
</dbReference>
<gene>
    <name evidence="11" type="primary">malQ</name>
    <name evidence="11" type="ORF">IAA54_02845</name>
</gene>
<evidence type="ECO:0000256" key="10">
    <source>
        <dbReference type="RuleBase" id="RU361207"/>
    </source>
</evidence>
<dbReference type="GO" id="GO:0005975">
    <property type="term" value="P:carbohydrate metabolic process"/>
    <property type="evidence" value="ECO:0007669"/>
    <property type="project" value="InterPro"/>
</dbReference>
<evidence type="ECO:0000256" key="1">
    <source>
        <dbReference type="ARBA" id="ARBA00000439"/>
    </source>
</evidence>
<accession>A0A9D1DPE4</accession>
<dbReference type="NCBIfam" id="TIGR00217">
    <property type="entry name" value="malQ"/>
    <property type="match status" value="1"/>
</dbReference>
<reference evidence="11" key="2">
    <citation type="journal article" date="2021" name="PeerJ">
        <title>Extensive microbial diversity within the chicken gut microbiome revealed by metagenomics and culture.</title>
        <authorList>
            <person name="Gilroy R."/>
            <person name="Ravi A."/>
            <person name="Getino M."/>
            <person name="Pursley I."/>
            <person name="Horton D.L."/>
            <person name="Alikhan N.F."/>
            <person name="Baker D."/>
            <person name="Gharbi K."/>
            <person name="Hall N."/>
            <person name="Watson M."/>
            <person name="Adriaenssens E.M."/>
            <person name="Foster-Nyarko E."/>
            <person name="Jarju S."/>
            <person name="Secka A."/>
            <person name="Antonio M."/>
            <person name="Oren A."/>
            <person name="Chaudhuri R.R."/>
            <person name="La Ragione R."/>
            <person name="Hildebrand F."/>
            <person name="Pallen M.J."/>
        </authorList>
    </citation>
    <scope>NUCLEOTIDE SEQUENCE</scope>
    <source>
        <strain evidence="11">ChiSjej1B19-7085</strain>
    </source>
</reference>
<dbReference type="EMBL" id="DVHF01000035">
    <property type="protein sequence ID" value="HIR56580.1"/>
    <property type="molecule type" value="Genomic_DNA"/>
</dbReference>
<sequence length="498" mass="56830">MKKQKVFRRGAGILLPVASLPSPHGIGTFGKDAYQWLDFLKDAGQQYWQVLPMGPTSYGDSPYQSFSAFAGNPYFIDPELLAGEGLLTQSELSECSFGESPDRIDYAALYEGRFLLLKKAFDRSRHRDTEAYAQFCCRNSQWLDAYAEFMAFKMKFGGKSWLEWPDALRRREPETMRAVRSELAEETAFWKFCQFKFDEQWRALREYAHKLGIGIIGDIPIYAAMDSADTWSEPEVFYLDPDGFPIDVAGCPPDAFSATGQLWGNPLYRWEYQEKTGFDWWKRRLAHTSELYDIVRIDHFRGLAGYYAIPAGDKTAEHGEWRRGPGIKFFEAVQESLGGTKWILEDLGYLTPDVIRLRKAIGAPGMKVLQFAFDSREESDYLPHNYEKNCIVYTGTHDNDTMTGWMKTAAKADVVFSKKYLNIRRNQGASWEYIRAAYASVASLAVVPIQDFLCLGSEARINTPSTLGGNWEWRLRADALSPELAEKIRSFTALYGRL</sequence>
<evidence type="ECO:0000256" key="4">
    <source>
        <dbReference type="ARBA" id="ARBA00020295"/>
    </source>
</evidence>
<dbReference type="GO" id="GO:0004134">
    <property type="term" value="F:4-alpha-glucanotransferase activity"/>
    <property type="evidence" value="ECO:0007669"/>
    <property type="project" value="UniProtKB-EC"/>
</dbReference>
<reference evidence="11" key="1">
    <citation type="submission" date="2020-10" db="EMBL/GenBank/DDBJ databases">
        <authorList>
            <person name="Gilroy R."/>
        </authorList>
    </citation>
    <scope>NUCLEOTIDE SEQUENCE</scope>
    <source>
        <strain evidence="11">ChiSjej1B19-7085</strain>
    </source>
</reference>
<dbReference type="InterPro" id="IPR003385">
    <property type="entry name" value="Glyco_hydro_77"/>
</dbReference>
<evidence type="ECO:0000256" key="3">
    <source>
        <dbReference type="ARBA" id="ARBA00012560"/>
    </source>
</evidence>
<evidence type="ECO:0000313" key="11">
    <source>
        <dbReference type="EMBL" id="HIR56580.1"/>
    </source>
</evidence>
<evidence type="ECO:0000256" key="8">
    <source>
        <dbReference type="ARBA" id="ARBA00031423"/>
    </source>
</evidence>
<evidence type="ECO:0000256" key="5">
    <source>
        <dbReference type="ARBA" id="ARBA00022676"/>
    </source>
</evidence>
<comment type="caution">
    <text evidence="11">The sequence shown here is derived from an EMBL/GenBank/DDBJ whole genome shotgun (WGS) entry which is preliminary data.</text>
</comment>
<dbReference type="PANTHER" id="PTHR32438:SF5">
    <property type="entry name" value="4-ALPHA-GLUCANOTRANSFERASE DPE1, CHLOROPLASTIC_AMYLOPLASTIC"/>
    <property type="match status" value="1"/>
</dbReference>
<keyword evidence="6 10" id="KW-0808">Transferase</keyword>
<dbReference type="Gene3D" id="3.20.20.80">
    <property type="entry name" value="Glycosidases"/>
    <property type="match status" value="1"/>
</dbReference>
<name>A0A9D1DPE4_9FIRM</name>
<keyword evidence="7 10" id="KW-0119">Carbohydrate metabolism</keyword>
<dbReference type="PANTHER" id="PTHR32438">
    <property type="entry name" value="4-ALPHA-GLUCANOTRANSFERASE DPE1, CHLOROPLASTIC/AMYLOPLASTIC"/>
    <property type="match status" value="1"/>
</dbReference>
<dbReference type="AlphaFoldDB" id="A0A9D1DPE4"/>
<dbReference type="NCBIfam" id="NF011080">
    <property type="entry name" value="PRK14508.1-3"/>
    <property type="match status" value="1"/>
</dbReference>
<comment type="similarity">
    <text evidence="2 10">Belongs to the disproportionating enzyme family.</text>
</comment>
<keyword evidence="5 10" id="KW-0328">Glycosyltransferase</keyword>